<keyword evidence="2" id="KW-0812">Transmembrane</keyword>
<name>A0AAN7GEZ9_9MYRT</name>
<keyword evidence="2" id="KW-0472">Membrane</keyword>
<evidence type="ECO:0000256" key="2">
    <source>
        <dbReference type="SAM" id="Phobius"/>
    </source>
</evidence>
<feature type="region of interest" description="Disordered" evidence="1">
    <location>
        <begin position="1"/>
        <end position="113"/>
    </location>
</feature>
<evidence type="ECO:0000256" key="1">
    <source>
        <dbReference type="SAM" id="MobiDB-lite"/>
    </source>
</evidence>
<dbReference type="Proteomes" id="UP001345219">
    <property type="component" value="Chromosome 1"/>
</dbReference>
<reference evidence="3 4" key="1">
    <citation type="journal article" date="2023" name="Hortic Res">
        <title>Pangenome of water caltrop reveals structural variations and asymmetric subgenome divergence after allopolyploidization.</title>
        <authorList>
            <person name="Zhang X."/>
            <person name="Chen Y."/>
            <person name="Wang L."/>
            <person name="Yuan Y."/>
            <person name="Fang M."/>
            <person name="Shi L."/>
            <person name="Lu R."/>
            <person name="Comes H.P."/>
            <person name="Ma Y."/>
            <person name="Chen Y."/>
            <person name="Huang G."/>
            <person name="Zhou Y."/>
            <person name="Zheng Z."/>
            <person name="Qiu Y."/>
        </authorList>
    </citation>
    <scope>NUCLEOTIDE SEQUENCE [LARGE SCALE GENOMIC DNA]</scope>
    <source>
        <tissue evidence="3">Roots</tissue>
    </source>
</reference>
<gene>
    <name evidence="3" type="ORF">SAY87_000232</name>
</gene>
<accession>A0AAN7GEZ9</accession>
<dbReference type="AlphaFoldDB" id="A0AAN7GEZ9"/>
<feature type="transmembrane region" description="Helical" evidence="2">
    <location>
        <begin position="182"/>
        <end position="203"/>
    </location>
</feature>
<sequence>MKSNKHSETSKGADRSANNRKVVISTPTATVTSAEKAAATSLPDAAQAAAAVGEKKEERTKRSISASKSSILPNKKKKSNVLTMWKQRTQEGQAAPVDLDQGHKEDSSSASGISTSLPAYELAVRPKHVRNSSGGSLMGVIRSSGRAVGRSEAWNLGHSGGAAETSFAYHQSFLRVAAQVQLFLIIRINILQVAGIGLLRGVYMVQLLQWMNLTWNM</sequence>
<keyword evidence="4" id="KW-1185">Reference proteome</keyword>
<feature type="compositionally biased region" description="Polar residues" evidence="1">
    <location>
        <begin position="80"/>
        <end position="92"/>
    </location>
</feature>
<dbReference type="EMBL" id="JAXIOK010000023">
    <property type="protein sequence ID" value="KAK4742231.1"/>
    <property type="molecule type" value="Genomic_DNA"/>
</dbReference>
<organism evidence="3 4">
    <name type="scientific">Trapa incisa</name>
    <dbReference type="NCBI Taxonomy" id="236973"/>
    <lineage>
        <taxon>Eukaryota</taxon>
        <taxon>Viridiplantae</taxon>
        <taxon>Streptophyta</taxon>
        <taxon>Embryophyta</taxon>
        <taxon>Tracheophyta</taxon>
        <taxon>Spermatophyta</taxon>
        <taxon>Magnoliopsida</taxon>
        <taxon>eudicotyledons</taxon>
        <taxon>Gunneridae</taxon>
        <taxon>Pentapetalae</taxon>
        <taxon>rosids</taxon>
        <taxon>malvids</taxon>
        <taxon>Myrtales</taxon>
        <taxon>Lythraceae</taxon>
        <taxon>Trapa</taxon>
    </lineage>
</organism>
<keyword evidence="2" id="KW-1133">Transmembrane helix</keyword>
<comment type="caution">
    <text evidence="3">The sequence shown here is derived from an EMBL/GenBank/DDBJ whole genome shotgun (WGS) entry which is preliminary data.</text>
</comment>
<evidence type="ECO:0000313" key="3">
    <source>
        <dbReference type="EMBL" id="KAK4742231.1"/>
    </source>
</evidence>
<evidence type="ECO:0000313" key="4">
    <source>
        <dbReference type="Proteomes" id="UP001345219"/>
    </source>
</evidence>
<protein>
    <submittedName>
        <fullName evidence="3">Uncharacterized protein</fullName>
    </submittedName>
</protein>
<feature type="compositionally biased region" description="Low complexity" evidence="1">
    <location>
        <begin position="37"/>
        <end position="51"/>
    </location>
</feature>
<feature type="compositionally biased region" description="Basic and acidic residues" evidence="1">
    <location>
        <begin position="1"/>
        <end position="14"/>
    </location>
</feature>
<proteinExistence type="predicted"/>
<feature type="compositionally biased region" description="Polar residues" evidence="1">
    <location>
        <begin position="63"/>
        <end position="72"/>
    </location>
</feature>